<comment type="caution">
    <text evidence="1">The sequence shown here is derived from an EMBL/GenBank/DDBJ whole genome shotgun (WGS) entry which is preliminary data.</text>
</comment>
<accession>A0ACB9BMR2</accession>
<evidence type="ECO:0000313" key="1">
    <source>
        <dbReference type="EMBL" id="KAI3723303.1"/>
    </source>
</evidence>
<dbReference type="EMBL" id="CM042014">
    <property type="protein sequence ID" value="KAI3723303.1"/>
    <property type="molecule type" value="Genomic_DNA"/>
</dbReference>
<reference evidence="2" key="1">
    <citation type="journal article" date="2022" name="Mol. Ecol. Resour.">
        <title>The genomes of chicory, endive, great burdock and yacon provide insights into Asteraceae palaeo-polyploidization history and plant inulin production.</title>
        <authorList>
            <person name="Fan W."/>
            <person name="Wang S."/>
            <person name="Wang H."/>
            <person name="Wang A."/>
            <person name="Jiang F."/>
            <person name="Liu H."/>
            <person name="Zhao H."/>
            <person name="Xu D."/>
            <person name="Zhang Y."/>
        </authorList>
    </citation>
    <scope>NUCLEOTIDE SEQUENCE [LARGE SCALE GENOMIC DNA]</scope>
    <source>
        <strain evidence="2">cv. Punajuju</strain>
    </source>
</reference>
<proteinExistence type="predicted"/>
<organism evidence="1 2">
    <name type="scientific">Cichorium intybus</name>
    <name type="common">Chicory</name>
    <dbReference type="NCBI Taxonomy" id="13427"/>
    <lineage>
        <taxon>Eukaryota</taxon>
        <taxon>Viridiplantae</taxon>
        <taxon>Streptophyta</taxon>
        <taxon>Embryophyta</taxon>
        <taxon>Tracheophyta</taxon>
        <taxon>Spermatophyta</taxon>
        <taxon>Magnoliopsida</taxon>
        <taxon>eudicotyledons</taxon>
        <taxon>Gunneridae</taxon>
        <taxon>Pentapetalae</taxon>
        <taxon>asterids</taxon>
        <taxon>campanulids</taxon>
        <taxon>Asterales</taxon>
        <taxon>Asteraceae</taxon>
        <taxon>Cichorioideae</taxon>
        <taxon>Cichorieae</taxon>
        <taxon>Cichoriinae</taxon>
        <taxon>Cichorium</taxon>
    </lineage>
</organism>
<sequence length="82" mass="9551">MAYAITRINVNEVFLIDQLIRSKDSFHNFRRKPIAPNHNFKRHQAKRSVAEDFRPQRNLVPQLTGVLASEEEMVQAFMGRGI</sequence>
<keyword evidence="2" id="KW-1185">Reference proteome</keyword>
<protein>
    <submittedName>
        <fullName evidence="1">Uncharacterized protein</fullName>
    </submittedName>
</protein>
<dbReference type="Proteomes" id="UP001055811">
    <property type="component" value="Linkage Group LG06"/>
</dbReference>
<gene>
    <name evidence="1" type="ORF">L2E82_34784</name>
</gene>
<name>A0ACB9BMR2_CICIN</name>
<evidence type="ECO:0000313" key="2">
    <source>
        <dbReference type="Proteomes" id="UP001055811"/>
    </source>
</evidence>
<reference evidence="1 2" key="2">
    <citation type="journal article" date="2022" name="Mol. Ecol. Resour.">
        <title>The genomes of chicory, endive, great burdock and yacon provide insights into Asteraceae paleo-polyploidization history and plant inulin production.</title>
        <authorList>
            <person name="Fan W."/>
            <person name="Wang S."/>
            <person name="Wang H."/>
            <person name="Wang A."/>
            <person name="Jiang F."/>
            <person name="Liu H."/>
            <person name="Zhao H."/>
            <person name="Xu D."/>
            <person name="Zhang Y."/>
        </authorList>
    </citation>
    <scope>NUCLEOTIDE SEQUENCE [LARGE SCALE GENOMIC DNA]</scope>
    <source>
        <strain evidence="2">cv. Punajuju</strain>
        <tissue evidence="1">Leaves</tissue>
    </source>
</reference>